<evidence type="ECO:0000313" key="3">
    <source>
        <dbReference type="Proteomes" id="UP000789570"/>
    </source>
</evidence>
<name>A0A9N9C5H8_9GLOM</name>
<gene>
    <name evidence="2" type="ORF">FCALED_LOCUS8029</name>
</gene>
<dbReference type="Proteomes" id="UP000789570">
    <property type="component" value="Unassembled WGS sequence"/>
</dbReference>
<keyword evidence="3" id="KW-1185">Reference proteome</keyword>
<reference evidence="2" key="1">
    <citation type="submission" date="2021-06" db="EMBL/GenBank/DDBJ databases">
        <authorList>
            <person name="Kallberg Y."/>
            <person name="Tangrot J."/>
            <person name="Rosling A."/>
        </authorList>
    </citation>
    <scope>NUCLEOTIDE SEQUENCE</scope>
    <source>
        <strain evidence="2">UK204</strain>
    </source>
</reference>
<dbReference type="AlphaFoldDB" id="A0A9N9C5H8"/>
<feature type="compositionally biased region" description="Basic and acidic residues" evidence="1">
    <location>
        <begin position="33"/>
        <end position="56"/>
    </location>
</feature>
<evidence type="ECO:0000256" key="1">
    <source>
        <dbReference type="SAM" id="MobiDB-lite"/>
    </source>
</evidence>
<protein>
    <submittedName>
        <fullName evidence="2">3450_t:CDS:1</fullName>
    </submittedName>
</protein>
<sequence>MVSYPLINPPSDSKKMTKPTSGNSAESIQGKGLHREELRAFYEKDAKEDEKSKAETARLLATT</sequence>
<feature type="compositionally biased region" description="Polar residues" evidence="1">
    <location>
        <begin position="18"/>
        <end position="27"/>
    </location>
</feature>
<proteinExistence type="predicted"/>
<evidence type="ECO:0000313" key="2">
    <source>
        <dbReference type="EMBL" id="CAG8589724.1"/>
    </source>
</evidence>
<organism evidence="2 3">
    <name type="scientific">Funneliformis caledonium</name>
    <dbReference type="NCBI Taxonomy" id="1117310"/>
    <lineage>
        <taxon>Eukaryota</taxon>
        <taxon>Fungi</taxon>
        <taxon>Fungi incertae sedis</taxon>
        <taxon>Mucoromycota</taxon>
        <taxon>Glomeromycotina</taxon>
        <taxon>Glomeromycetes</taxon>
        <taxon>Glomerales</taxon>
        <taxon>Glomeraceae</taxon>
        <taxon>Funneliformis</taxon>
    </lineage>
</organism>
<dbReference type="EMBL" id="CAJVPQ010002258">
    <property type="protein sequence ID" value="CAG8589724.1"/>
    <property type="molecule type" value="Genomic_DNA"/>
</dbReference>
<comment type="caution">
    <text evidence="2">The sequence shown here is derived from an EMBL/GenBank/DDBJ whole genome shotgun (WGS) entry which is preliminary data.</text>
</comment>
<accession>A0A9N9C5H8</accession>
<feature type="region of interest" description="Disordered" evidence="1">
    <location>
        <begin position="1"/>
        <end position="63"/>
    </location>
</feature>